<feature type="domain" description="DUF1648" evidence="2">
    <location>
        <begin position="32"/>
        <end position="60"/>
    </location>
</feature>
<feature type="transmembrane region" description="Helical" evidence="1">
    <location>
        <begin position="51"/>
        <end position="73"/>
    </location>
</feature>
<dbReference type="Pfam" id="PF07853">
    <property type="entry name" value="DUF1648"/>
    <property type="match status" value="1"/>
</dbReference>
<evidence type="ECO:0000313" key="3">
    <source>
        <dbReference type="EMBL" id="MXO74673.1"/>
    </source>
</evidence>
<gene>
    <name evidence="3" type="ORF">GRI40_05485</name>
</gene>
<dbReference type="Proteomes" id="UP000439522">
    <property type="component" value="Unassembled WGS sequence"/>
</dbReference>
<proteinExistence type="predicted"/>
<comment type="caution">
    <text evidence="3">The sequence shown here is derived from an EMBL/GenBank/DDBJ whole genome shotgun (WGS) entry which is preliminary data.</text>
</comment>
<evidence type="ECO:0000259" key="2">
    <source>
        <dbReference type="Pfam" id="PF07853"/>
    </source>
</evidence>
<dbReference type="InterPro" id="IPR012867">
    <property type="entry name" value="DUF1648"/>
</dbReference>
<dbReference type="AlphaFoldDB" id="A0A6I4TC94"/>
<accession>A0A6I4TC94</accession>
<organism evidence="3 4">
    <name type="scientific">Tsuneonella aeria</name>
    <dbReference type="NCBI Taxonomy" id="1837929"/>
    <lineage>
        <taxon>Bacteria</taxon>
        <taxon>Pseudomonadati</taxon>
        <taxon>Pseudomonadota</taxon>
        <taxon>Alphaproteobacteria</taxon>
        <taxon>Sphingomonadales</taxon>
        <taxon>Erythrobacteraceae</taxon>
        <taxon>Tsuneonella</taxon>
    </lineage>
</organism>
<dbReference type="OrthoDB" id="7428888at2"/>
<keyword evidence="1" id="KW-1133">Transmembrane helix</keyword>
<sequence>MDAAVIVIAAVSIVLLLAAAVRTDRRYARFARLPTHFDLRGRADAFGPRMVILWVVPMILMTTLAGIAALMVVLPAEAQNGNPVVGILIASVSMLGAQGLIVWPLARWAATQDL</sequence>
<name>A0A6I4TC94_9SPHN</name>
<dbReference type="RefSeq" id="WP_160610409.1">
    <property type="nucleotide sequence ID" value="NZ_WTZA01000001.1"/>
</dbReference>
<evidence type="ECO:0000256" key="1">
    <source>
        <dbReference type="SAM" id="Phobius"/>
    </source>
</evidence>
<reference evidence="3 4" key="1">
    <citation type="submission" date="2019-12" db="EMBL/GenBank/DDBJ databases">
        <title>Genomic-based taxomic classification of the family Erythrobacteraceae.</title>
        <authorList>
            <person name="Xu L."/>
        </authorList>
    </citation>
    <scope>NUCLEOTIDE SEQUENCE [LARGE SCALE GENOMIC DNA]</scope>
    <source>
        <strain evidence="3 4">100921-2</strain>
    </source>
</reference>
<dbReference type="EMBL" id="WTZA01000001">
    <property type="protein sequence ID" value="MXO74673.1"/>
    <property type="molecule type" value="Genomic_DNA"/>
</dbReference>
<keyword evidence="1" id="KW-0812">Transmembrane</keyword>
<protein>
    <submittedName>
        <fullName evidence="3">DUF1648 domain-containing protein</fullName>
    </submittedName>
</protein>
<feature type="transmembrane region" description="Helical" evidence="1">
    <location>
        <begin position="85"/>
        <end position="106"/>
    </location>
</feature>
<keyword evidence="1" id="KW-0472">Membrane</keyword>
<evidence type="ECO:0000313" key="4">
    <source>
        <dbReference type="Proteomes" id="UP000439522"/>
    </source>
</evidence>
<keyword evidence="4" id="KW-1185">Reference proteome</keyword>